<reference evidence="6 7" key="1">
    <citation type="journal article" date="2019" name="Int. J. Syst. Evol. Microbiol.">
        <title>The Global Catalogue of Microorganisms (GCM) 10K type strain sequencing project: providing services to taxonomists for standard genome sequencing and annotation.</title>
        <authorList>
            <consortium name="The Broad Institute Genomics Platform"/>
            <consortium name="The Broad Institute Genome Sequencing Center for Infectious Disease"/>
            <person name="Wu L."/>
            <person name="Ma J."/>
        </authorList>
    </citation>
    <scope>NUCLEOTIDE SEQUENCE [LARGE SCALE GENOMIC DNA]</scope>
    <source>
        <strain evidence="6 7">XZGYJ-43</strain>
    </source>
</reference>
<organism evidence="6 7">
    <name type="scientific">Halospeciosus flavus</name>
    <dbReference type="NCBI Taxonomy" id="3032283"/>
    <lineage>
        <taxon>Archaea</taxon>
        <taxon>Methanobacteriati</taxon>
        <taxon>Methanobacteriota</taxon>
        <taxon>Stenosarchaea group</taxon>
        <taxon>Halobacteria</taxon>
        <taxon>Halobacteriales</taxon>
        <taxon>Halobacteriaceae</taxon>
        <taxon>Halospeciosus</taxon>
    </lineage>
</organism>
<feature type="transmembrane region" description="Helical" evidence="5">
    <location>
        <begin position="39"/>
        <end position="62"/>
    </location>
</feature>
<sequence length="228" mass="25333">MSSGDDVPDPRSGPRAAVRWFLRSDDTAVVFVRETVSSALVVAMVGLLLFAVSGLWPPLVAVESGSMNPHLEKGDLVFVMEEDRFPPEAAHADTGVVTYQHGKEVGYRKFHSYGDVVVYEPDGSERATPVIHRARFYVQEGENWYDEADEDYLQPNWDNCKELPNCPAPNSGFITKGDANPLYDQVWGISRPVKEEWVRGTAEFRIPWLGWVRLVVSGSAVVPVPTAV</sequence>
<dbReference type="PANTHER" id="PTHR10806:SF6">
    <property type="entry name" value="SIGNAL PEPTIDASE COMPLEX CATALYTIC SUBUNIT SEC11"/>
    <property type="match status" value="1"/>
</dbReference>
<keyword evidence="7" id="KW-1185">Reference proteome</keyword>
<keyword evidence="3 5" id="KW-1133">Transmembrane helix</keyword>
<dbReference type="AlphaFoldDB" id="A0ABD5Z795"/>
<dbReference type="SUPFAM" id="SSF51306">
    <property type="entry name" value="LexA/Signal peptidase"/>
    <property type="match status" value="1"/>
</dbReference>
<dbReference type="GO" id="GO:0016020">
    <property type="term" value="C:membrane"/>
    <property type="evidence" value="ECO:0007669"/>
    <property type="project" value="UniProtKB-SubCell"/>
</dbReference>
<dbReference type="EMBL" id="JBHTAR010000011">
    <property type="protein sequence ID" value="MFC7201036.1"/>
    <property type="molecule type" value="Genomic_DNA"/>
</dbReference>
<evidence type="ECO:0000256" key="3">
    <source>
        <dbReference type="ARBA" id="ARBA00022989"/>
    </source>
</evidence>
<accession>A0ABD5Z795</accession>
<dbReference type="Proteomes" id="UP001596447">
    <property type="component" value="Unassembled WGS sequence"/>
</dbReference>
<evidence type="ECO:0000256" key="1">
    <source>
        <dbReference type="ARBA" id="ARBA00004370"/>
    </source>
</evidence>
<dbReference type="InterPro" id="IPR019533">
    <property type="entry name" value="Peptidase_S26"/>
</dbReference>
<protein>
    <submittedName>
        <fullName evidence="6">S26 family signal peptidase</fullName>
    </submittedName>
</protein>
<evidence type="ECO:0000256" key="4">
    <source>
        <dbReference type="ARBA" id="ARBA00023136"/>
    </source>
</evidence>
<keyword evidence="4 5" id="KW-0472">Membrane</keyword>
<evidence type="ECO:0000256" key="2">
    <source>
        <dbReference type="ARBA" id="ARBA00022692"/>
    </source>
</evidence>
<dbReference type="PANTHER" id="PTHR10806">
    <property type="entry name" value="SIGNAL PEPTIDASE COMPLEX CATALYTIC SUBUNIT SEC11"/>
    <property type="match status" value="1"/>
</dbReference>
<comment type="caution">
    <text evidence="6">The sequence shown here is derived from an EMBL/GenBank/DDBJ whole genome shotgun (WGS) entry which is preliminary data.</text>
</comment>
<name>A0ABD5Z795_9EURY</name>
<evidence type="ECO:0000256" key="5">
    <source>
        <dbReference type="SAM" id="Phobius"/>
    </source>
</evidence>
<dbReference type="InterPro" id="IPR036286">
    <property type="entry name" value="LexA/Signal_pep-like_sf"/>
</dbReference>
<comment type="subcellular location">
    <subcellularLocation>
        <location evidence="1">Membrane</location>
    </subcellularLocation>
</comment>
<proteinExistence type="predicted"/>
<dbReference type="RefSeq" id="WP_279527795.1">
    <property type="nucleotide sequence ID" value="NZ_CP122312.1"/>
</dbReference>
<dbReference type="InterPro" id="IPR001733">
    <property type="entry name" value="Peptidase_S26B"/>
</dbReference>
<keyword evidence="2 5" id="KW-0812">Transmembrane</keyword>
<evidence type="ECO:0000313" key="7">
    <source>
        <dbReference type="Proteomes" id="UP001596447"/>
    </source>
</evidence>
<gene>
    <name evidence="6" type="ORF">ACFQJ9_16760</name>
</gene>
<dbReference type="CDD" id="cd06530">
    <property type="entry name" value="S26_SPase_I"/>
    <property type="match status" value="1"/>
</dbReference>
<evidence type="ECO:0000313" key="6">
    <source>
        <dbReference type="EMBL" id="MFC7201036.1"/>
    </source>
</evidence>